<dbReference type="PRINTS" id="PR00081">
    <property type="entry name" value="GDHRDH"/>
</dbReference>
<proteinExistence type="inferred from homology"/>
<dbReference type="InterPro" id="IPR057326">
    <property type="entry name" value="KR_dom"/>
</dbReference>
<gene>
    <name evidence="3" type="ORF">EBB79_19390</name>
</gene>
<dbReference type="Gene3D" id="3.40.50.720">
    <property type="entry name" value="NAD(P)-binding Rossmann-like Domain"/>
    <property type="match status" value="1"/>
</dbReference>
<dbReference type="InterPro" id="IPR036291">
    <property type="entry name" value="NAD(P)-bd_dom_sf"/>
</dbReference>
<evidence type="ECO:0000313" key="3">
    <source>
        <dbReference type="EMBL" id="AZV79826.1"/>
    </source>
</evidence>
<dbReference type="InterPro" id="IPR020904">
    <property type="entry name" value="Sc_DH/Rdtase_CS"/>
</dbReference>
<feature type="domain" description="Ketoreductase" evidence="2">
    <location>
        <begin position="6"/>
        <end position="202"/>
    </location>
</feature>
<evidence type="ECO:0000313" key="4">
    <source>
        <dbReference type="Proteomes" id="UP000283063"/>
    </source>
</evidence>
<dbReference type="EMBL" id="CP033219">
    <property type="protein sequence ID" value="AZV79826.1"/>
    <property type="molecule type" value="Genomic_DNA"/>
</dbReference>
<dbReference type="NCBIfam" id="NF005681">
    <property type="entry name" value="PRK07478.1"/>
    <property type="match status" value="1"/>
</dbReference>
<dbReference type="GO" id="GO:0016616">
    <property type="term" value="F:oxidoreductase activity, acting on the CH-OH group of donors, NAD or NADP as acceptor"/>
    <property type="evidence" value="ECO:0007669"/>
    <property type="project" value="TreeGrafter"/>
</dbReference>
<comment type="similarity">
    <text evidence="1">Belongs to the short-chain dehydrogenases/reductases (SDR) family.</text>
</comment>
<dbReference type="SMART" id="SM00822">
    <property type="entry name" value="PKS_KR"/>
    <property type="match status" value="1"/>
</dbReference>
<dbReference type="Proteomes" id="UP000283063">
    <property type="component" value="Chromosome"/>
</dbReference>
<dbReference type="SUPFAM" id="SSF51735">
    <property type="entry name" value="NAD(P)-binding Rossmann-fold domains"/>
    <property type="match status" value="1"/>
</dbReference>
<organism evidence="3 4">
    <name type="scientific">Parasedimentitalea marina</name>
    <dbReference type="NCBI Taxonomy" id="2483033"/>
    <lineage>
        <taxon>Bacteria</taxon>
        <taxon>Pseudomonadati</taxon>
        <taxon>Pseudomonadota</taxon>
        <taxon>Alphaproteobacteria</taxon>
        <taxon>Rhodobacterales</taxon>
        <taxon>Paracoccaceae</taxon>
        <taxon>Parasedimentitalea</taxon>
    </lineage>
</organism>
<dbReference type="Pfam" id="PF13561">
    <property type="entry name" value="adh_short_C2"/>
    <property type="match status" value="1"/>
</dbReference>
<dbReference type="OrthoDB" id="9812986at2"/>
<reference evidence="3 4" key="1">
    <citation type="submission" date="2018-10" db="EMBL/GenBank/DDBJ databases">
        <title>Parasedimentitalea marina sp. nov., a psychrophilic bacterium isolated from deep seawater of the New Britain Trench.</title>
        <authorList>
            <person name="Cao J."/>
        </authorList>
    </citation>
    <scope>NUCLEOTIDE SEQUENCE [LARGE SCALE GENOMIC DNA]</scope>
    <source>
        <strain evidence="3 4">W43</strain>
    </source>
</reference>
<dbReference type="PRINTS" id="PR00080">
    <property type="entry name" value="SDRFAMILY"/>
</dbReference>
<sequence length="251" mass="25095">MELTNKTIIVTGASSGIGAAAALLFAAEGANVVLGARRDKELAQVADQISQNNGSAVALAGDVTDAGYAQALVDLAVESYGGLDGAFNNAGMMGDMGPIGDMPVDTWNTVIETNLTSGFHAAKAQVPAMVKRGGGSILFTSSFVGYSNGGMPGMGAYAASKAGLIGLAQSLAADHGAEGVRVNTLLPGGTLTAMAGDDAETHAFISGLHALKRMAQPAEIAQVALFLLSDRAGFVTGSPVLADGGVSVRLV</sequence>
<dbReference type="KEGG" id="sedi:EBB79_19390"/>
<dbReference type="RefSeq" id="WP_127750414.1">
    <property type="nucleotide sequence ID" value="NZ_CP033219.1"/>
</dbReference>
<dbReference type="PROSITE" id="PS00061">
    <property type="entry name" value="ADH_SHORT"/>
    <property type="match status" value="1"/>
</dbReference>
<name>A0A3T0N705_9RHOB</name>
<dbReference type="AlphaFoldDB" id="A0A3T0N705"/>
<protein>
    <submittedName>
        <fullName evidence="3">SDR family oxidoreductase</fullName>
    </submittedName>
</protein>
<evidence type="ECO:0000256" key="1">
    <source>
        <dbReference type="ARBA" id="ARBA00006484"/>
    </source>
</evidence>
<dbReference type="PANTHER" id="PTHR42760">
    <property type="entry name" value="SHORT-CHAIN DEHYDROGENASES/REDUCTASES FAMILY MEMBER"/>
    <property type="match status" value="1"/>
</dbReference>
<evidence type="ECO:0000259" key="2">
    <source>
        <dbReference type="SMART" id="SM00822"/>
    </source>
</evidence>
<dbReference type="FunFam" id="3.40.50.720:FF:000084">
    <property type="entry name" value="Short-chain dehydrogenase reductase"/>
    <property type="match status" value="1"/>
</dbReference>
<keyword evidence="4" id="KW-1185">Reference proteome</keyword>
<dbReference type="InterPro" id="IPR002347">
    <property type="entry name" value="SDR_fam"/>
</dbReference>
<accession>A0A3T0N705</accession>
<dbReference type="CDD" id="cd05233">
    <property type="entry name" value="SDR_c"/>
    <property type="match status" value="1"/>
</dbReference>